<gene>
    <name evidence="1" type="ORF">ES332_A10G098500v1</name>
</gene>
<dbReference type="Proteomes" id="UP000322667">
    <property type="component" value="Chromosome A10"/>
</dbReference>
<dbReference type="EMBL" id="CM017619">
    <property type="protein sequence ID" value="TYI05576.1"/>
    <property type="molecule type" value="Genomic_DNA"/>
</dbReference>
<keyword evidence="2" id="KW-1185">Reference proteome</keyword>
<evidence type="ECO:0000313" key="1">
    <source>
        <dbReference type="EMBL" id="TYI05576.1"/>
    </source>
</evidence>
<organism evidence="1 2">
    <name type="scientific">Gossypium tomentosum</name>
    <name type="common">Hawaiian cotton</name>
    <name type="synonym">Gossypium sandvicense</name>
    <dbReference type="NCBI Taxonomy" id="34277"/>
    <lineage>
        <taxon>Eukaryota</taxon>
        <taxon>Viridiplantae</taxon>
        <taxon>Streptophyta</taxon>
        <taxon>Embryophyta</taxon>
        <taxon>Tracheophyta</taxon>
        <taxon>Spermatophyta</taxon>
        <taxon>Magnoliopsida</taxon>
        <taxon>eudicotyledons</taxon>
        <taxon>Gunneridae</taxon>
        <taxon>Pentapetalae</taxon>
        <taxon>rosids</taxon>
        <taxon>malvids</taxon>
        <taxon>Malvales</taxon>
        <taxon>Malvaceae</taxon>
        <taxon>Malvoideae</taxon>
        <taxon>Gossypium</taxon>
    </lineage>
</organism>
<dbReference type="AlphaFoldDB" id="A0A5D2NPF0"/>
<accession>A0A5D2NPF0</accession>
<name>A0A5D2NPF0_GOSTO</name>
<evidence type="ECO:0000313" key="2">
    <source>
        <dbReference type="Proteomes" id="UP000322667"/>
    </source>
</evidence>
<sequence>MFGHLGKKIVGSSCVDLVSISSQTGNPQP</sequence>
<proteinExistence type="predicted"/>
<reference evidence="1 2" key="1">
    <citation type="submission" date="2019-07" db="EMBL/GenBank/DDBJ databases">
        <title>WGS assembly of Gossypium tomentosum.</title>
        <authorList>
            <person name="Chen Z.J."/>
            <person name="Sreedasyam A."/>
            <person name="Ando A."/>
            <person name="Song Q."/>
            <person name="De L."/>
            <person name="Hulse-Kemp A."/>
            <person name="Ding M."/>
            <person name="Ye W."/>
            <person name="Kirkbride R."/>
            <person name="Jenkins J."/>
            <person name="Plott C."/>
            <person name="Lovell J."/>
            <person name="Lin Y.-M."/>
            <person name="Vaughn R."/>
            <person name="Liu B."/>
            <person name="Li W."/>
            <person name="Simpson S."/>
            <person name="Scheffler B."/>
            <person name="Saski C."/>
            <person name="Grover C."/>
            <person name="Hu G."/>
            <person name="Conover J."/>
            <person name="Carlson J."/>
            <person name="Shu S."/>
            <person name="Boston L."/>
            <person name="Williams M."/>
            <person name="Peterson D."/>
            <person name="Mcgee K."/>
            <person name="Jones D."/>
            <person name="Wendel J."/>
            <person name="Stelly D."/>
            <person name="Grimwood J."/>
            <person name="Schmutz J."/>
        </authorList>
    </citation>
    <scope>NUCLEOTIDE SEQUENCE [LARGE SCALE GENOMIC DNA]</scope>
    <source>
        <strain evidence="1">7179.01</strain>
    </source>
</reference>
<protein>
    <submittedName>
        <fullName evidence="1">Uncharacterized protein</fullName>
    </submittedName>
</protein>